<evidence type="ECO:0000256" key="2">
    <source>
        <dbReference type="SAM" id="SignalP"/>
    </source>
</evidence>
<proteinExistence type="inferred from homology"/>
<feature type="signal peptide" evidence="2">
    <location>
        <begin position="1"/>
        <end position="20"/>
    </location>
</feature>
<comment type="caution">
    <text evidence="3">The sequence shown here is derived from an EMBL/GenBank/DDBJ whole genome shotgun (WGS) entry which is preliminary data.</text>
</comment>
<evidence type="ECO:0000313" key="3">
    <source>
        <dbReference type="EMBL" id="MCO6417522.1"/>
    </source>
</evidence>
<dbReference type="Pfam" id="PF03401">
    <property type="entry name" value="TctC"/>
    <property type="match status" value="1"/>
</dbReference>
<dbReference type="Gene3D" id="3.40.190.150">
    <property type="entry name" value="Bordetella uptake gene, domain 1"/>
    <property type="match status" value="1"/>
</dbReference>
<keyword evidence="2" id="KW-0732">Signal</keyword>
<name>A0ABT1D6G0_9PROT</name>
<organism evidence="3 4">
    <name type="scientific">Siccirubricoccus soli</name>
    <dbReference type="NCBI Taxonomy" id="2899147"/>
    <lineage>
        <taxon>Bacteria</taxon>
        <taxon>Pseudomonadati</taxon>
        <taxon>Pseudomonadota</taxon>
        <taxon>Alphaproteobacteria</taxon>
        <taxon>Acetobacterales</taxon>
        <taxon>Roseomonadaceae</taxon>
        <taxon>Siccirubricoccus</taxon>
    </lineage>
</organism>
<dbReference type="CDD" id="cd07012">
    <property type="entry name" value="PBP2_Bug_TTT"/>
    <property type="match status" value="1"/>
</dbReference>
<evidence type="ECO:0000313" key="4">
    <source>
        <dbReference type="Proteomes" id="UP001523392"/>
    </source>
</evidence>
<dbReference type="PIRSF" id="PIRSF017082">
    <property type="entry name" value="YflP"/>
    <property type="match status" value="1"/>
</dbReference>
<feature type="chain" id="PRO_5046860713" evidence="2">
    <location>
        <begin position="21"/>
        <end position="321"/>
    </location>
</feature>
<dbReference type="PANTHER" id="PTHR42928">
    <property type="entry name" value="TRICARBOXYLATE-BINDING PROTEIN"/>
    <property type="match status" value="1"/>
</dbReference>
<evidence type="ECO:0000256" key="1">
    <source>
        <dbReference type="ARBA" id="ARBA00006987"/>
    </source>
</evidence>
<dbReference type="SUPFAM" id="SSF53850">
    <property type="entry name" value="Periplasmic binding protein-like II"/>
    <property type="match status" value="1"/>
</dbReference>
<dbReference type="InterPro" id="IPR005064">
    <property type="entry name" value="BUG"/>
</dbReference>
<dbReference type="EMBL" id="JAFIRR010000096">
    <property type="protein sequence ID" value="MCO6417522.1"/>
    <property type="molecule type" value="Genomic_DNA"/>
</dbReference>
<comment type="similarity">
    <text evidence="1">Belongs to the UPF0065 (bug) family.</text>
</comment>
<gene>
    <name evidence="3" type="ORF">JYK14_15325</name>
</gene>
<dbReference type="Gene3D" id="3.40.190.10">
    <property type="entry name" value="Periplasmic binding protein-like II"/>
    <property type="match status" value="1"/>
</dbReference>
<accession>A0ABT1D6G0</accession>
<protein>
    <submittedName>
        <fullName evidence="3">Tripartite tricarboxylate transporter substrate binding protein</fullName>
    </submittedName>
</protein>
<dbReference type="RefSeq" id="WP_252954162.1">
    <property type="nucleotide sequence ID" value="NZ_JAFIRR010000096.1"/>
</dbReference>
<sequence length="321" mass="35088">MRRRSLSLLATALLASPALAQGGFPSRPIRMIVSLPPGGATDIWARLVAEPMGAFLEQPVVIENRAGAGGMIGTEAVKNAAPDGHTILFHIASFVQTPVVLRRWPYQPLEDFAFLGKMGTTPLPFCVRGDIPVRTLPEFLAYARSRQLSYGTYSPGSSGHAFAQLFSDTEKLDMVPVHYRGEAPMLQDVLGGRIDCAFHSMTGSGDHIRAGRVRPLATLGRDGIPSLPQVPTFLSLGYREEDFGQNGFVGTFAPRGVPPAIHARLAEAFRHAMTRPEVLQRLREMDTIAQYLPPDAFREDVASYMRFWSALVDRMGLSVEG</sequence>
<dbReference type="PANTHER" id="PTHR42928:SF5">
    <property type="entry name" value="BLR1237 PROTEIN"/>
    <property type="match status" value="1"/>
</dbReference>
<keyword evidence="4" id="KW-1185">Reference proteome</keyword>
<dbReference type="Proteomes" id="UP001523392">
    <property type="component" value="Unassembled WGS sequence"/>
</dbReference>
<dbReference type="InterPro" id="IPR042100">
    <property type="entry name" value="Bug_dom1"/>
</dbReference>
<reference evidence="3 4" key="1">
    <citation type="submission" date="2021-12" db="EMBL/GenBank/DDBJ databases">
        <title>Siccirubricoccus leaddurans sp. nov., a high concentration Zn2+ tolerance bacterium.</title>
        <authorList>
            <person name="Cao Y."/>
        </authorList>
    </citation>
    <scope>NUCLEOTIDE SEQUENCE [LARGE SCALE GENOMIC DNA]</scope>
    <source>
        <strain evidence="3 4">KC 17139</strain>
    </source>
</reference>